<gene>
    <name evidence="2" type="primary">LOC105272484</name>
</gene>
<reference evidence="2" key="1">
    <citation type="submission" date="2025-08" db="UniProtKB">
        <authorList>
            <consortium name="RefSeq"/>
        </authorList>
    </citation>
    <scope>IDENTIFICATION</scope>
    <source>
        <strain evidence="2">USDA-PBARC FA_bdor</strain>
        <tissue evidence="2">Whole organism</tissue>
    </source>
</reference>
<dbReference type="RefSeq" id="XP_011312939.1">
    <property type="nucleotide sequence ID" value="XM_011314637.1"/>
</dbReference>
<proteinExistence type="predicted"/>
<dbReference type="Proteomes" id="UP000694866">
    <property type="component" value="Unplaced"/>
</dbReference>
<protein>
    <submittedName>
        <fullName evidence="2">Uncharacterized protein</fullName>
    </submittedName>
</protein>
<dbReference type="GeneID" id="105272484"/>
<dbReference type="AlphaFoldDB" id="A0A9R1TPF4"/>
<sequence length="197" mass="21980">MTERSINKIARCESLPVKRLDDLTLGVDYQINAFKSVNTKYGRRIVATLAAEHDVFLPARESAALLDDHEEYIYHKTLLQVEHATTKASGVQAALSRLMPNAGGPSQRRRALLASVSTSVLTYGIAIWSEALHTQVTRRRMAAGYRLSAIRVASAYRTVSDDAIGVIAAILPVEILAEERRFLYRRRERLPCDASQK</sequence>
<accession>A0A9R1TPF4</accession>
<dbReference type="OrthoDB" id="7698238at2759"/>
<evidence type="ECO:0000313" key="2">
    <source>
        <dbReference type="RefSeq" id="XP_011312939.1"/>
    </source>
</evidence>
<organism evidence="1 2">
    <name type="scientific">Fopius arisanus</name>
    <dbReference type="NCBI Taxonomy" id="64838"/>
    <lineage>
        <taxon>Eukaryota</taxon>
        <taxon>Metazoa</taxon>
        <taxon>Ecdysozoa</taxon>
        <taxon>Arthropoda</taxon>
        <taxon>Hexapoda</taxon>
        <taxon>Insecta</taxon>
        <taxon>Pterygota</taxon>
        <taxon>Neoptera</taxon>
        <taxon>Endopterygota</taxon>
        <taxon>Hymenoptera</taxon>
        <taxon>Apocrita</taxon>
        <taxon>Ichneumonoidea</taxon>
        <taxon>Braconidae</taxon>
        <taxon>Opiinae</taxon>
        <taxon>Fopius</taxon>
    </lineage>
</organism>
<evidence type="ECO:0000313" key="1">
    <source>
        <dbReference type="Proteomes" id="UP000694866"/>
    </source>
</evidence>
<dbReference type="KEGG" id="fas:105272484"/>
<name>A0A9R1TPF4_9HYME</name>
<keyword evidence="1" id="KW-1185">Reference proteome</keyword>